<accession>A0A0D6PWE3</accession>
<name>A0A0D6PWE3_KOMEU</name>
<organism evidence="15 16">
    <name type="scientific">Komagataeibacter europaeus NBRC 3261</name>
    <dbReference type="NCBI Taxonomy" id="1234669"/>
    <lineage>
        <taxon>Bacteria</taxon>
        <taxon>Pseudomonadati</taxon>
        <taxon>Pseudomonadota</taxon>
        <taxon>Alphaproteobacteria</taxon>
        <taxon>Acetobacterales</taxon>
        <taxon>Acetobacteraceae</taxon>
        <taxon>Komagataeibacter</taxon>
    </lineage>
</organism>
<dbReference type="Proteomes" id="UP000032675">
    <property type="component" value="Unassembled WGS sequence"/>
</dbReference>
<keyword evidence="1 12" id="KW-0813">Transport</keyword>
<dbReference type="Pfam" id="PF00430">
    <property type="entry name" value="ATP-synt_B"/>
    <property type="match status" value="1"/>
</dbReference>
<dbReference type="RefSeq" id="WP_010509507.1">
    <property type="nucleotide sequence ID" value="NZ_BANI01000035.1"/>
</dbReference>
<evidence type="ECO:0000256" key="8">
    <source>
        <dbReference type="ARBA" id="ARBA00023310"/>
    </source>
</evidence>
<feature type="coiled-coil region" evidence="13">
    <location>
        <begin position="93"/>
        <end position="161"/>
    </location>
</feature>
<comment type="similarity">
    <text evidence="12">Belongs to the ATPase B chain family.</text>
</comment>
<evidence type="ECO:0000256" key="11">
    <source>
        <dbReference type="ARBA" id="ARBA00037847"/>
    </source>
</evidence>
<evidence type="ECO:0000256" key="13">
    <source>
        <dbReference type="SAM" id="Coils"/>
    </source>
</evidence>
<keyword evidence="4 12" id="KW-0375">Hydrogen ion transport</keyword>
<dbReference type="EMBL" id="BANI01000035">
    <property type="protein sequence ID" value="GAN95657.1"/>
    <property type="molecule type" value="Genomic_DNA"/>
</dbReference>
<evidence type="ECO:0000256" key="9">
    <source>
        <dbReference type="ARBA" id="ARBA00025198"/>
    </source>
</evidence>
<comment type="subcellular location">
    <subcellularLocation>
        <location evidence="11">Endomembrane system</location>
        <topology evidence="11">Single-pass membrane protein</topology>
    </subcellularLocation>
</comment>
<dbReference type="GO" id="GO:0015986">
    <property type="term" value="P:proton motive force-driven ATP synthesis"/>
    <property type="evidence" value="ECO:0007669"/>
    <property type="project" value="InterPro"/>
</dbReference>
<sequence>MARAVMYDNIRRAGTVLASSALALPLMAMVAPGARAEGMPQLDFGNPYVIGQVVWGAGIFLVLYLLLSRSALPKVEKVLSLRRQTIETDLGIAHKAKTRADEAVADLHEARRKALADAQANVDKVVEEARLAAARQTEEMNARLATEIQDAETRIAQARGQALASVREISTTTAETLIHQLSGIAAPADFVTAKVGSAAAARGL</sequence>
<evidence type="ECO:0000256" key="12">
    <source>
        <dbReference type="RuleBase" id="RU003848"/>
    </source>
</evidence>
<evidence type="ECO:0000256" key="3">
    <source>
        <dbReference type="ARBA" id="ARBA00022692"/>
    </source>
</evidence>
<evidence type="ECO:0000256" key="10">
    <source>
        <dbReference type="ARBA" id="ARBA00025614"/>
    </source>
</evidence>
<comment type="function">
    <text evidence="10">Component of the F(0) channel, it forms part of the peripheral stalk, linking F(1) to F(0). The b'-subunit is a diverged and duplicated form of b found in plants and photosynthetic bacteria.</text>
</comment>
<dbReference type="AlphaFoldDB" id="A0A0D6PWE3"/>
<comment type="caution">
    <text evidence="15">The sequence shown here is derived from an EMBL/GenBank/DDBJ whole genome shotgun (WGS) entry which is preliminary data.</text>
</comment>
<evidence type="ECO:0000256" key="5">
    <source>
        <dbReference type="ARBA" id="ARBA00022989"/>
    </source>
</evidence>
<keyword evidence="5 14" id="KW-1133">Transmembrane helix</keyword>
<keyword evidence="6 12" id="KW-0406">Ion transport</keyword>
<gene>
    <name evidence="15" type="ORF">Geu3261_0035_019</name>
</gene>
<protein>
    <submittedName>
        <fullName evidence="15">ATP synthase F0 subunit beta</fullName>
    </submittedName>
</protein>
<dbReference type="GO" id="GO:0012505">
    <property type="term" value="C:endomembrane system"/>
    <property type="evidence" value="ECO:0007669"/>
    <property type="project" value="UniProtKB-SubCell"/>
</dbReference>
<feature type="transmembrane region" description="Helical" evidence="14">
    <location>
        <begin position="46"/>
        <end position="67"/>
    </location>
</feature>
<evidence type="ECO:0000256" key="14">
    <source>
        <dbReference type="SAM" id="Phobius"/>
    </source>
</evidence>
<dbReference type="GO" id="GO:0045259">
    <property type="term" value="C:proton-transporting ATP synthase complex"/>
    <property type="evidence" value="ECO:0007669"/>
    <property type="project" value="UniProtKB-KW"/>
</dbReference>
<comment type="function">
    <text evidence="9">F(1)F(0) ATP synthase produces ATP from ADP in the presence of a proton or sodium gradient. F-type ATPases consist of two structural domains, F(1) containing the extramembraneous catalytic core and F(0) containing the membrane proton channel, linked together by a central stalk and a peripheral stalk. During catalysis, ATP synthesis in the catalytic domain of F(1) is coupled via a rotary mechanism of the central stalk subunits to proton translocation.</text>
</comment>
<keyword evidence="13" id="KW-0175">Coiled coil</keyword>
<keyword evidence="3 12" id="KW-0812">Transmembrane</keyword>
<evidence type="ECO:0000256" key="6">
    <source>
        <dbReference type="ARBA" id="ARBA00023065"/>
    </source>
</evidence>
<evidence type="ECO:0000256" key="1">
    <source>
        <dbReference type="ARBA" id="ARBA00022448"/>
    </source>
</evidence>
<evidence type="ECO:0000313" key="15">
    <source>
        <dbReference type="EMBL" id="GAN95657.1"/>
    </source>
</evidence>
<dbReference type="GO" id="GO:0015078">
    <property type="term" value="F:proton transmembrane transporter activity"/>
    <property type="evidence" value="ECO:0007669"/>
    <property type="project" value="InterPro"/>
</dbReference>
<dbReference type="InterPro" id="IPR002146">
    <property type="entry name" value="ATP_synth_b/b'su_bac/chlpt"/>
</dbReference>
<evidence type="ECO:0000256" key="4">
    <source>
        <dbReference type="ARBA" id="ARBA00022781"/>
    </source>
</evidence>
<evidence type="ECO:0000313" key="16">
    <source>
        <dbReference type="Proteomes" id="UP000032675"/>
    </source>
</evidence>
<proteinExistence type="inferred from homology"/>
<reference evidence="15 16" key="1">
    <citation type="submission" date="2012-11" db="EMBL/GenBank/DDBJ databases">
        <title>Whole genome sequence of Gluconacetobacter europaeus NBRC3261.</title>
        <authorList>
            <person name="Azuma Y."/>
            <person name="Higashiura N."/>
            <person name="Hirakawa H."/>
            <person name="Matsushita K."/>
        </authorList>
    </citation>
    <scope>NUCLEOTIDE SEQUENCE [LARGE SCALE GENOMIC DNA]</scope>
    <source>
        <strain evidence="15 16">NBRC 3261</strain>
    </source>
</reference>
<evidence type="ECO:0000256" key="2">
    <source>
        <dbReference type="ARBA" id="ARBA00022547"/>
    </source>
</evidence>
<keyword evidence="7 14" id="KW-0472">Membrane</keyword>
<evidence type="ECO:0000256" key="7">
    <source>
        <dbReference type="ARBA" id="ARBA00023136"/>
    </source>
</evidence>
<dbReference type="CDD" id="cd06503">
    <property type="entry name" value="ATP-synt_Fo_b"/>
    <property type="match status" value="1"/>
</dbReference>
<keyword evidence="2 12" id="KW-0138">CF(0)</keyword>
<keyword evidence="8" id="KW-0066">ATP synthesis</keyword>